<feature type="compositionally biased region" description="Polar residues" evidence="1">
    <location>
        <begin position="225"/>
        <end position="242"/>
    </location>
</feature>
<evidence type="ECO:0008006" key="5">
    <source>
        <dbReference type="Google" id="ProtNLM"/>
    </source>
</evidence>
<reference evidence="3 4" key="1">
    <citation type="submission" date="2019-08" db="EMBL/GenBank/DDBJ databases">
        <title>Lewinella sp. strain SSH13 Genome sequencing and assembly.</title>
        <authorList>
            <person name="Kim I."/>
        </authorList>
    </citation>
    <scope>NUCLEOTIDE SEQUENCE [LARGE SCALE GENOMIC DNA]</scope>
    <source>
        <strain evidence="3 4">SSH13</strain>
    </source>
</reference>
<accession>A0A5C7FPM8</accession>
<keyword evidence="2" id="KW-0812">Transmembrane</keyword>
<keyword evidence="2" id="KW-1133">Transmembrane helix</keyword>
<dbReference type="EMBL" id="VOXD01000030">
    <property type="protein sequence ID" value="TXF87877.1"/>
    <property type="molecule type" value="Genomic_DNA"/>
</dbReference>
<sequence>MNPIDDMFRDGLGGRKGEVPADMWSRVSAGKAPFTPQGEGVDQYFSDALKDRAGDVPSDMWSRIAASGVPAAASLDQVFADGLKDRTADVPAGMWDRIWKARTAAPYFTPRRIFTAVAAILLLLSLGWWFVSGNTGDPGLAPAKSEKVIVAAAEPTSADKHTGSAAGAKSVDEATPDNAFSGTAAGSGLTETPSAAPVSTEAIAPQQSSFSAETVPPATDDNTKVPGQSAATGIEASFSTGAGNERSDKATNTPQPSDFTRPVLAAVPAIETNRAIPSLIAPTAELEVKKNYRPKAPATNSFRAATRHRLQAELLFGAFYANQQFSAETEDERALRNIREVRENPGLSYQVSLRGAYKLNERLVLRSGITYSEIRNTFDYERLVNGTPTLLRSNNQIRQLEVPVLLGFQIPGRRLNVTLNAGALVNLTTSVQGRFLGIDAVEPRDLATEGEYRKNVGLGFMTSLSTNYIIGKKQPFVLIVEPFFKAYPGSYTTKEAPLKETYWSAGLQLGIRKSF</sequence>
<dbReference type="RefSeq" id="WP_147931988.1">
    <property type="nucleotide sequence ID" value="NZ_VOXD01000030.1"/>
</dbReference>
<dbReference type="AlphaFoldDB" id="A0A5C7FPM8"/>
<evidence type="ECO:0000256" key="2">
    <source>
        <dbReference type="SAM" id="Phobius"/>
    </source>
</evidence>
<protein>
    <recommendedName>
        <fullName evidence="5">Outer membrane protein beta-barrel domain-containing protein</fullName>
    </recommendedName>
</protein>
<keyword evidence="2" id="KW-0472">Membrane</keyword>
<name>A0A5C7FPM8_9BACT</name>
<proteinExistence type="predicted"/>
<feature type="transmembrane region" description="Helical" evidence="2">
    <location>
        <begin position="113"/>
        <end position="131"/>
    </location>
</feature>
<keyword evidence="4" id="KW-1185">Reference proteome</keyword>
<organism evidence="3 4">
    <name type="scientific">Neolewinella aurantiaca</name>
    <dbReference type="NCBI Taxonomy" id="2602767"/>
    <lineage>
        <taxon>Bacteria</taxon>
        <taxon>Pseudomonadati</taxon>
        <taxon>Bacteroidota</taxon>
        <taxon>Saprospiria</taxon>
        <taxon>Saprospirales</taxon>
        <taxon>Lewinellaceae</taxon>
        <taxon>Neolewinella</taxon>
    </lineage>
</organism>
<evidence type="ECO:0000313" key="3">
    <source>
        <dbReference type="EMBL" id="TXF87877.1"/>
    </source>
</evidence>
<comment type="caution">
    <text evidence="3">The sequence shown here is derived from an EMBL/GenBank/DDBJ whole genome shotgun (WGS) entry which is preliminary data.</text>
</comment>
<dbReference type="OrthoDB" id="1490829at2"/>
<dbReference type="Proteomes" id="UP000321907">
    <property type="component" value="Unassembled WGS sequence"/>
</dbReference>
<evidence type="ECO:0000313" key="4">
    <source>
        <dbReference type="Proteomes" id="UP000321907"/>
    </source>
</evidence>
<feature type="region of interest" description="Disordered" evidence="1">
    <location>
        <begin position="154"/>
        <end position="260"/>
    </location>
</feature>
<evidence type="ECO:0000256" key="1">
    <source>
        <dbReference type="SAM" id="MobiDB-lite"/>
    </source>
</evidence>
<gene>
    <name evidence="3" type="ORF">FUA23_17100</name>
</gene>